<organism evidence="1 2">
    <name type="scientific">Drosophila gunungcola</name>
    <name type="common">fruit fly</name>
    <dbReference type="NCBI Taxonomy" id="103775"/>
    <lineage>
        <taxon>Eukaryota</taxon>
        <taxon>Metazoa</taxon>
        <taxon>Ecdysozoa</taxon>
        <taxon>Arthropoda</taxon>
        <taxon>Hexapoda</taxon>
        <taxon>Insecta</taxon>
        <taxon>Pterygota</taxon>
        <taxon>Neoptera</taxon>
        <taxon>Endopterygota</taxon>
        <taxon>Diptera</taxon>
        <taxon>Brachycera</taxon>
        <taxon>Muscomorpha</taxon>
        <taxon>Ephydroidea</taxon>
        <taxon>Drosophilidae</taxon>
        <taxon>Drosophila</taxon>
        <taxon>Sophophora</taxon>
    </lineage>
</organism>
<dbReference type="AlphaFoldDB" id="A0A9Q0BTU1"/>
<gene>
    <name evidence="1" type="ORF">M5D96_005018</name>
</gene>
<evidence type="ECO:0000313" key="1">
    <source>
        <dbReference type="EMBL" id="KAI8043685.1"/>
    </source>
</evidence>
<protein>
    <submittedName>
        <fullName evidence="1">Uncharacterized protein</fullName>
    </submittedName>
</protein>
<keyword evidence="2" id="KW-1185">Reference proteome</keyword>
<dbReference type="EMBL" id="JAMKOV010000002">
    <property type="protein sequence ID" value="KAI8043685.1"/>
    <property type="molecule type" value="Genomic_DNA"/>
</dbReference>
<accession>A0A9Q0BTU1</accession>
<name>A0A9Q0BTU1_9MUSC</name>
<evidence type="ECO:0000313" key="2">
    <source>
        <dbReference type="Proteomes" id="UP001059596"/>
    </source>
</evidence>
<proteinExistence type="predicted"/>
<reference evidence="1" key="1">
    <citation type="journal article" date="2023" name="Genome Biol. Evol.">
        <title>Long-read-based Genome Assembly of Drosophila gunungcola Reveals Fewer Chemosensory Genes in Flower-breeding Species.</title>
        <authorList>
            <person name="Negi A."/>
            <person name="Liao B.Y."/>
            <person name="Yeh S.D."/>
        </authorList>
    </citation>
    <scope>NUCLEOTIDE SEQUENCE</scope>
    <source>
        <strain evidence="1">Sukarami</strain>
    </source>
</reference>
<comment type="caution">
    <text evidence="1">The sequence shown here is derived from an EMBL/GenBank/DDBJ whole genome shotgun (WGS) entry which is preliminary data.</text>
</comment>
<dbReference type="Proteomes" id="UP001059596">
    <property type="component" value="Unassembled WGS sequence"/>
</dbReference>
<sequence>MKHPQDLSVTDGQQLMKVNKVEKMEQELQEPVSAKSLLMMSDDDANRAAFEMDWIGMEWNEAKCTMSGQLGLVWSSVSSQKFRRIKYGWPADCDCACDGVE</sequence>